<dbReference type="PROSITE" id="PS50928">
    <property type="entry name" value="ABC_TM1"/>
    <property type="match status" value="1"/>
</dbReference>
<evidence type="ECO:0000256" key="1">
    <source>
        <dbReference type="ARBA" id="ARBA00004141"/>
    </source>
</evidence>
<dbReference type="SUPFAM" id="SSF161098">
    <property type="entry name" value="MetI-like"/>
    <property type="match status" value="1"/>
</dbReference>
<keyword evidence="3 7" id="KW-0812">Transmembrane</keyword>
<evidence type="ECO:0000256" key="7">
    <source>
        <dbReference type="RuleBase" id="RU363032"/>
    </source>
</evidence>
<dbReference type="OrthoDB" id="9774451at2"/>
<keyword evidence="7" id="KW-0813">Transport</keyword>
<dbReference type="RefSeq" id="WP_026657004.1">
    <property type="nucleotide sequence ID" value="NC_022538.1"/>
</dbReference>
<evidence type="ECO:0000256" key="6">
    <source>
        <dbReference type="ARBA" id="ARBA00023136"/>
    </source>
</evidence>
<feature type="domain" description="ABC transmembrane type-1" evidence="8">
    <location>
        <begin position="122"/>
        <end position="321"/>
    </location>
</feature>
<feature type="transmembrane region" description="Helical" evidence="7">
    <location>
        <begin position="299"/>
        <end position="321"/>
    </location>
</feature>
<comment type="similarity">
    <text evidence="2">Belongs to the binding-protein-dependent transport system permease family. HisMQ subfamily.</text>
</comment>
<evidence type="ECO:0000313" key="9">
    <source>
        <dbReference type="EMBL" id="CCV63997.1"/>
    </source>
</evidence>
<evidence type="ECO:0000256" key="2">
    <source>
        <dbReference type="ARBA" id="ARBA00010072"/>
    </source>
</evidence>
<evidence type="ECO:0000313" key="10">
    <source>
        <dbReference type="Proteomes" id="UP000032740"/>
    </source>
</evidence>
<dbReference type="InterPro" id="IPR043429">
    <property type="entry name" value="ArtM/GltK/GlnP/TcyL/YhdX-like"/>
</dbReference>
<dbReference type="AlphaFoldDB" id="U4KKA5"/>
<organism evidence="9 10">
    <name type="scientific">Alteracholeplasma palmae (strain ATCC 49389 / J233)</name>
    <name type="common">Acholeplasma palmae</name>
    <dbReference type="NCBI Taxonomy" id="1318466"/>
    <lineage>
        <taxon>Bacteria</taxon>
        <taxon>Bacillati</taxon>
        <taxon>Mycoplasmatota</taxon>
        <taxon>Mollicutes</taxon>
        <taxon>Acholeplasmatales</taxon>
        <taxon>Acholeplasmataceae</taxon>
        <taxon>Acholeplasma</taxon>
    </lineage>
</organism>
<gene>
    <name evidence="9" type="ORF">BN85404200</name>
</gene>
<dbReference type="PANTHER" id="PTHR30614">
    <property type="entry name" value="MEMBRANE COMPONENT OF AMINO ACID ABC TRANSPORTER"/>
    <property type="match status" value="1"/>
</dbReference>
<dbReference type="GO" id="GO:0005886">
    <property type="term" value="C:plasma membrane"/>
    <property type="evidence" value="ECO:0007669"/>
    <property type="project" value="UniProtKB-SubCell"/>
</dbReference>
<dbReference type="CDD" id="cd06261">
    <property type="entry name" value="TM_PBP2"/>
    <property type="match status" value="1"/>
</dbReference>
<dbReference type="Proteomes" id="UP000032740">
    <property type="component" value="Chromosome"/>
</dbReference>
<protein>
    <submittedName>
        <fullName evidence="9">Amino acid ABC transporter, amino acid-binding and permease protein</fullName>
    </submittedName>
</protein>
<dbReference type="Pfam" id="PF00528">
    <property type="entry name" value="BPD_transp_1"/>
    <property type="match status" value="1"/>
</dbReference>
<keyword evidence="10" id="KW-1185">Reference proteome</keyword>
<name>U4KKA5_ALTPJ</name>
<dbReference type="GO" id="GO:0006865">
    <property type="term" value="P:amino acid transport"/>
    <property type="evidence" value="ECO:0007669"/>
    <property type="project" value="UniProtKB-KW"/>
</dbReference>
<feature type="transmembrane region" description="Helical" evidence="7">
    <location>
        <begin position="12"/>
        <end position="42"/>
    </location>
</feature>
<evidence type="ECO:0000256" key="3">
    <source>
        <dbReference type="ARBA" id="ARBA00022692"/>
    </source>
</evidence>
<keyword evidence="5 7" id="KW-1133">Transmembrane helix</keyword>
<dbReference type="Gene3D" id="1.10.3720.10">
    <property type="entry name" value="MetI-like"/>
    <property type="match status" value="1"/>
</dbReference>
<sequence>MKRIYNEIKKIFAFIGQVISLVFIAIYDIFIFILDNTIGFFFTKEFRKYKNKYKKEYPLWLLVRKIISIIILLIFIFGFKFIYEHTFEPILGSLFVSIGKVLGEDIYGKVLVEFGARFAQGIGTTLYLSLIGTTIGFFLAIILSTLVTTKVNKYDSKMTIFFKKFGTALTKTYVTIVRGTPMMVQAMLLYWGVRGFLNWDFLIAGLATVSINTTAYLTEVLRGGIESIDKGQTEGALSLGLSKVQTMISVIYPQAIKNSMAAIGNEFVINIKDTSVLSVIMVVDIFRVSQLAQAKYLSAFPPFIIAAVIYLVLTSSVSAILRRLEKRLDIPTKNLPSSN</sequence>
<evidence type="ECO:0000256" key="4">
    <source>
        <dbReference type="ARBA" id="ARBA00022970"/>
    </source>
</evidence>
<keyword evidence="6 7" id="KW-0472">Membrane</keyword>
<dbReference type="InterPro" id="IPR035906">
    <property type="entry name" value="MetI-like_sf"/>
</dbReference>
<feature type="transmembrane region" description="Helical" evidence="7">
    <location>
        <begin position="62"/>
        <end position="83"/>
    </location>
</feature>
<evidence type="ECO:0000259" key="8">
    <source>
        <dbReference type="PROSITE" id="PS50928"/>
    </source>
</evidence>
<dbReference type="STRING" id="1318466.BN85404200"/>
<dbReference type="InterPro" id="IPR000515">
    <property type="entry name" value="MetI-like"/>
</dbReference>
<dbReference type="KEGG" id="apal:BN85404200"/>
<proteinExistence type="inferred from homology"/>
<dbReference type="EMBL" id="FO681347">
    <property type="protein sequence ID" value="CCV63997.1"/>
    <property type="molecule type" value="Genomic_DNA"/>
</dbReference>
<reference evidence="9 10" key="1">
    <citation type="journal article" date="2013" name="J. Mol. Microbiol. Biotechnol.">
        <title>Analysis of the Complete Genomes of Acholeplasma brassicae , A. palmae and A. laidlawii and Their Comparison to the Obligate Parasites from ' Candidatus Phytoplasma'.</title>
        <authorList>
            <person name="Kube M."/>
            <person name="Siewert C."/>
            <person name="Migdoll A.M."/>
            <person name="Duduk B."/>
            <person name="Holz S."/>
            <person name="Rabus R."/>
            <person name="Seemuller E."/>
            <person name="Mitrovic J."/>
            <person name="Muller I."/>
            <person name="Buttner C."/>
            <person name="Reinhardt R."/>
        </authorList>
    </citation>
    <scope>NUCLEOTIDE SEQUENCE [LARGE SCALE GENOMIC DNA]</scope>
    <source>
        <strain evidence="9 10">J233</strain>
    </source>
</reference>
<comment type="subcellular location">
    <subcellularLocation>
        <location evidence="7">Cell membrane</location>
        <topology evidence="7">Multi-pass membrane protein</topology>
    </subcellularLocation>
    <subcellularLocation>
        <location evidence="1">Membrane</location>
        <topology evidence="1">Multi-pass membrane protein</topology>
    </subcellularLocation>
</comment>
<dbReference type="HOGENOM" id="CLU_817905_0_0_14"/>
<keyword evidence="4" id="KW-0029">Amino-acid transport</keyword>
<dbReference type="GO" id="GO:0055085">
    <property type="term" value="P:transmembrane transport"/>
    <property type="evidence" value="ECO:0007669"/>
    <property type="project" value="InterPro"/>
</dbReference>
<evidence type="ECO:0000256" key="5">
    <source>
        <dbReference type="ARBA" id="ARBA00022989"/>
    </source>
</evidence>
<dbReference type="PANTHER" id="PTHR30614:SF20">
    <property type="entry name" value="GLUTAMINE TRANSPORT SYSTEM PERMEASE PROTEIN GLNP"/>
    <property type="match status" value="1"/>
</dbReference>
<accession>U4KKA5</accession>
<feature type="transmembrane region" description="Helical" evidence="7">
    <location>
        <begin position="126"/>
        <end position="147"/>
    </location>
</feature>